<dbReference type="OrthoDB" id="657291at2"/>
<organism evidence="1 2">
    <name type="scientific">Pedobacter steynii</name>
    <dbReference type="NCBI Taxonomy" id="430522"/>
    <lineage>
        <taxon>Bacteria</taxon>
        <taxon>Pseudomonadati</taxon>
        <taxon>Bacteroidota</taxon>
        <taxon>Sphingobacteriia</taxon>
        <taxon>Sphingobacteriales</taxon>
        <taxon>Sphingobacteriaceae</taxon>
        <taxon>Pedobacter</taxon>
    </lineage>
</organism>
<dbReference type="EMBL" id="CP017141">
    <property type="protein sequence ID" value="AOM78022.1"/>
    <property type="molecule type" value="Genomic_DNA"/>
</dbReference>
<keyword evidence="2" id="KW-1185">Reference proteome</keyword>
<proteinExistence type="predicted"/>
<name>A0A1D7QH70_9SPHI</name>
<evidence type="ECO:0000313" key="1">
    <source>
        <dbReference type="EMBL" id="AOM78022.1"/>
    </source>
</evidence>
<dbReference type="AlphaFoldDB" id="A0A1D7QH70"/>
<dbReference type="Pfam" id="PF18958">
    <property type="entry name" value="DUF5700"/>
    <property type="match status" value="1"/>
</dbReference>
<protein>
    <submittedName>
        <fullName evidence="1">Uncharacterized protein</fullName>
    </submittedName>
</protein>
<dbReference type="RefSeq" id="WP_069379696.1">
    <property type="nucleotide sequence ID" value="NZ_CP017141.1"/>
</dbReference>
<dbReference type="KEGG" id="psty:BFS30_13030"/>
<reference evidence="1 2" key="1">
    <citation type="submission" date="2016-08" db="EMBL/GenBank/DDBJ databases">
        <authorList>
            <person name="Seilhamer J.J."/>
        </authorList>
    </citation>
    <scope>NUCLEOTIDE SEQUENCE [LARGE SCALE GENOMIC DNA]</scope>
    <source>
        <strain evidence="1 2">DX4</strain>
    </source>
</reference>
<dbReference type="Proteomes" id="UP000094313">
    <property type="component" value="Chromosome"/>
</dbReference>
<dbReference type="InterPro" id="IPR043754">
    <property type="entry name" value="DUF5700"/>
</dbReference>
<sequence length="366" mass="42736">MKRVFLKIASAFICLLLFGTWTVKSQTIHLEALDAYWKIAAHLKQGDTLSRQEWKQFLDLDGNKQYVQSKGFDERFIENYRLAMQIAYMPQNLEKVQKMLERKFDHWLVYRVHQYKVHEQELKSYAMRLKTPAYLDSVYKNAWNWLPERLHFKKTVDIYFIGIDNDVSVQKGAVVFTAWSAYVQDHLKYGSKAGHEMHHILRGAFSTAKVNPADEGLLYALNAMLNEGTADMIDKKYLLDHLQELPDEYQSDCFLLSGSAQIIGQIDSCIQVMAESGAEKFNTVEQYQKLLKYSNGHNPGYFMAEVITRNGFKEELLENIQNPFYFLRLYDKAAKKDKQHPVQFSELSMNYCLALEARLNLHQPQR</sequence>
<accession>A0A1D7QH70</accession>
<evidence type="ECO:0000313" key="2">
    <source>
        <dbReference type="Proteomes" id="UP000094313"/>
    </source>
</evidence>
<gene>
    <name evidence="1" type="ORF">BFS30_13030</name>
</gene>